<dbReference type="PANTHER" id="PTHR13697">
    <property type="entry name" value="PHOSPHOFRUCTOKINASE"/>
    <property type="match status" value="1"/>
</dbReference>
<dbReference type="GO" id="GO:0005945">
    <property type="term" value="C:6-phosphofructokinase complex"/>
    <property type="evidence" value="ECO:0007669"/>
    <property type="project" value="TreeGrafter"/>
</dbReference>
<sequence length="474" mass="52336">MINNNIEEAKWESASYIIHLCGSIIGFSRCEAFRQRAQRKRAALTLHTHNVYHLICIGGFGSLTGLSIFRDEWEGFTTELFNEGKITREQADIGKNLIVVGIAGTIDNDLVGTDRTIGFDSAVTRITECVDNLMATTIGHHRTFVVEVTGRECGNLALTAALALEADFVFIPEIPPVHDWPRALCNHLSKKAKANSRLHLVIVSEGSTDGDRKPITAINIKDVVEERLKHEVHVVQLGCLQKGGCPSFLDRYLGSRMGYEAVNTILSSNLSPYVLCLKGHVIIRVSLSTIICKTRLVHEEARKGFYGEAVNIRGKNFQQKAKFIQLITQPPKLFFGVSKNFAVIHVGSPTAGMNGVTHAFVRIANHSNYNVYGIERSWEGLMEGKFTLLNWENVDGWMSRGGSELGTKRQLPTDVEKIAIVLADQNIEGLLIVGGFEAFHSAKILHTARSTFSAFNIPIIVIPCCTANNVPGRE</sequence>
<feature type="domain" description="Phosphofructokinase" evidence="10">
    <location>
        <begin position="1"/>
        <end position="264"/>
    </location>
</feature>
<dbReference type="GO" id="GO:0061621">
    <property type="term" value="P:canonical glycolysis"/>
    <property type="evidence" value="ECO:0007669"/>
    <property type="project" value="TreeGrafter"/>
</dbReference>
<dbReference type="GO" id="GO:0042802">
    <property type="term" value="F:identical protein binding"/>
    <property type="evidence" value="ECO:0007669"/>
    <property type="project" value="TreeGrafter"/>
</dbReference>
<dbReference type="SUPFAM" id="SSF53784">
    <property type="entry name" value="Phosphofructokinase"/>
    <property type="match status" value="2"/>
</dbReference>
<proteinExistence type="predicted"/>
<protein>
    <submittedName>
        <fullName evidence="11">Putative 6-phosphofructokinase</fullName>
    </submittedName>
</protein>
<accession>A0A0D8X8R0</accession>
<dbReference type="OrthoDB" id="537915at2759"/>
<dbReference type="Pfam" id="PF00365">
    <property type="entry name" value="PFK"/>
    <property type="match status" value="2"/>
</dbReference>
<keyword evidence="5" id="KW-0479">Metal-binding</keyword>
<dbReference type="GO" id="GO:0016208">
    <property type="term" value="F:AMP binding"/>
    <property type="evidence" value="ECO:0007669"/>
    <property type="project" value="TreeGrafter"/>
</dbReference>
<keyword evidence="7" id="KW-0460">Magnesium</keyword>
<dbReference type="GO" id="GO:0006002">
    <property type="term" value="P:fructose 6-phosphate metabolic process"/>
    <property type="evidence" value="ECO:0007669"/>
    <property type="project" value="InterPro"/>
</dbReference>
<evidence type="ECO:0000256" key="2">
    <source>
        <dbReference type="ARBA" id="ARBA00004679"/>
    </source>
</evidence>
<dbReference type="InterPro" id="IPR000023">
    <property type="entry name" value="Phosphofructokinase_dom"/>
</dbReference>
<dbReference type="Proteomes" id="UP000053766">
    <property type="component" value="Unassembled WGS sequence"/>
</dbReference>
<dbReference type="GO" id="GO:0030388">
    <property type="term" value="P:fructose 1,6-bisphosphate metabolic process"/>
    <property type="evidence" value="ECO:0007669"/>
    <property type="project" value="TreeGrafter"/>
</dbReference>
<dbReference type="GO" id="GO:0048029">
    <property type="term" value="F:monosaccharide binding"/>
    <property type="evidence" value="ECO:0007669"/>
    <property type="project" value="TreeGrafter"/>
</dbReference>
<dbReference type="PANTHER" id="PTHR13697:SF8">
    <property type="entry name" value="ATP-DEPENDENT 6-PHOSPHOFRUCTOKINASE 2"/>
    <property type="match status" value="1"/>
</dbReference>
<dbReference type="STRING" id="29172.A0A0D8X8R0"/>
<evidence type="ECO:0000256" key="3">
    <source>
        <dbReference type="ARBA" id="ARBA00022490"/>
    </source>
</evidence>
<reference evidence="11 12" key="1">
    <citation type="submission" date="2013-11" db="EMBL/GenBank/DDBJ databases">
        <title>Draft genome of the bovine lungworm Dictyocaulus viviparus.</title>
        <authorList>
            <person name="Mitreva M."/>
        </authorList>
    </citation>
    <scope>NUCLEOTIDE SEQUENCE [LARGE SCALE GENOMIC DNA]</scope>
    <source>
        <strain evidence="11 12">HannoverDv2000</strain>
    </source>
</reference>
<evidence type="ECO:0000259" key="10">
    <source>
        <dbReference type="Pfam" id="PF00365"/>
    </source>
</evidence>
<dbReference type="GO" id="GO:0046872">
    <property type="term" value="F:metal ion binding"/>
    <property type="evidence" value="ECO:0007669"/>
    <property type="project" value="UniProtKB-KW"/>
</dbReference>
<evidence type="ECO:0000256" key="8">
    <source>
        <dbReference type="ARBA" id="ARBA00023152"/>
    </source>
</evidence>
<dbReference type="GO" id="GO:0005524">
    <property type="term" value="F:ATP binding"/>
    <property type="evidence" value="ECO:0007669"/>
    <property type="project" value="TreeGrafter"/>
</dbReference>
<dbReference type="EMBL" id="KN716960">
    <property type="protein sequence ID" value="KJH40938.1"/>
    <property type="molecule type" value="Genomic_DNA"/>
</dbReference>
<keyword evidence="12" id="KW-1185">Reference proteome</keyword>
<gene>
    <name evidence="11" type="ORF">DICVIV_13093</name>
</gene>
<evidence type="ECO:0000256" key="4">
    <source>
        <dbReference type="ARBA" id="ARBA00022679"/>
    </source>
</evidence>
<evidence type="ECO:0000313" key="11">
    <source>
        <dbReference type="EMBL" id="KJH40938.1"/>
    </source>
</evidence>
<reference evidence="12" key="2">
    <citation type="journal article" date="2016" name="Sci. Rep.">
        <title>Dictyocaulus viviparus genome, variome and transcriptome elucidate lungworm biology and support future intervention.</title>
        <authorList>
            <person name="McNulty S.N."/>
            <person name="Strube C."/>
            <person name="Rosa B.A."/>
            <person name="Martin J.C."/>
            <person name="Tyagi R."/>
            <person name="Choi Y.J."/>
            <person name="Wang Q."/>
            <person name="Hallsworth Pepin K."/>
            <person name="Zhang X."/>
            <person name="Ozersky P."/>
            <person name="Wilson R.K."/>
            <person name="Sternberg P.W."/>
            <person name="Gasser R.B."/>
            <person name="Mitreva M."/>
        </authorList>
    </citation>
    <scope>NUCLEOTIDE SEQUENCE [LARGE SCALE GENOMIC DNA]</scope>
    <source>
        <strain evidence="12">HannoverDv2000</strain>
    </source>
</reference>
<dbReference type="Gene3D" id="3.40.50.460">
    <property type="entry name" value="Phosphofructokinase domain"/>
    <property type="match status" value="1"/>
</dbReference>
<evidence type="ECO:0000313" key="12">
    <source>
        <dbReference type="Proteomes" id="UP000053766"/>
    </source>
</evidence>
<keyword evidence="6 11" id="KW-0418">Kinase</keyword>
<comment type="cofactor">
    <cofactor evidence="1">
        <name>Mg(2+)</name>
        <dbReference type="ChEBI" id="CHEBI:18420"/>
    </cofactor>
</comment>
<keyword evidence="8" id="KW-0324">Glycolysis</keyword>
<dbReference type="InterPro" id="IPR035966">
    <property type="entry name" value="PKF_sf"/>
</dbReference>
<dbReference type="InterPro" id="IPR022953">
    <property type="entry name" value="ATP_PFK"/>
</dbReference>
<feature type="domain" description="Phosphofructokinase" evidence="10">
    <location>
        <begin position="341"/>
        <end position="473"/>
    </location>
</feature>
<dbReference type="GO" id="GO:0003872">
    <property type="term" value="F:6-phosphofructokinase activity"/>
    <property type="evidence" value="ECO:0007669"/>
    <property type="project" value="UniProtKB-EC"/>
</dbReference>
<evidence type="ECO:0000256" key="5">
    <source>
        <dbReference type="ARBA" id="ARBA00022723"/>
    </source>
</evidence>
<dbReference type="PRINTS" id="PR00476">
    <property type="entry name" value="PHFRCTKINASE"/>
</dbReference>
<evidence type="ECO:0000256" key="1">
    <source>
        <dbReference type="ARBA" id="ARBA00001946"/>
    </source>
</evidence>
<organism evidence="11 12">
    <name type="scientific">Dictyocaulus viviparus</name>
    <name type="common">Bovine lungworm</name>
    <dbReference type="NCBI Taxonomy" id="29172"/>
    <lineage>
        <taxon>Eukaryota</taxon>
        <taxon>Metazoa</taxon>
        <taxon>Ecdysozoa</taxon>
        <taxon>Nematoda</taxon>
        <taxon>Chromadorea</taxon>
        <taxon>Rhabditida</taxon>
        <taxon>Rhabditina</taxon>
        <taxon>Rhabditomorpha</taxon>
        <taxon>Strongyloidea</taxon>
        <taxon>Metastrongylidae</taxon>
        <taxon>Dictyocaulus</taxon>
    </lineage>
</organism>
<comment type="pathway">
    <text evidence="2">Carbohydrate degradation; glycolysis; D-glyceraldehyde 3-phosphate and glycerone phosphate from D-glucose: step 3/4.</text>
</comment>
<comment type="catalytic activity">
    <reaction evidence="9">
        <text>beta-D-fructose 6-phosphate + ATP = beta-D-fructose 1,6-bisphosphate + ADP + H(+)</text>
        <dbReference type="Rhea" id="RHEA:16109"/>
        <dbReference type="ChEBI" id="CHEBI:15378"/>
        <dbReference type="ChEBI" id="CHEBI:30616"/>
        <dbReference type="ChEBI" id="CHEBI:32966"/>
        <dbReference type="ChEBI" id="CHEBI:57634"/>
        <dbReference type="ChEBI" id="CHEBI:456216"/>
        <dbReference type="EC" id="2.7.1.11"/>
    </reaction>
</comment>
<keyword evidence="4" id="KW-0808">Transferase</keyword>
<evidence type="ECO:0000256" key="6">
    <source>
        <dbReference type="ARBA" id="ARBA00022777"/>
    </source>
</evidence>
<dbReference type="AlphaFoldDB" id="A0A0D8X8R0"/>
<keyword evidence="3" id="KW-0963">Cytoplasm</keyword>
<evidence type="ECO:0000256" key="9">
    <source>
        <dbReference type="ARBA" id="ARBA00048070"/>
    </source>
</evidence>
<dbReference type="UniPathway" id="UPA00109">
    <property type="reaction ID" value="UER00182"/>
</dbReference>
<dbReference type="Gene3D" id="3.40.50.450">
    <property type="match status" value="2"/>
</dbReference>
<name>A0A0D8X8R0_DICVI</name>
<dbReference type="GO" id="GO:0070095">
    <property type="term" value="F:fructose-6-phosphate binding"/>
    <property type="evidence" value="ECO:0007669"/>
    <property type="project" value="TreeGrafter"/>
</dbReference>
<evidence type="ECO:0000256" key="7">
    <source>
        <dbReference type="ARBA" id="ARBA00022842"/>
    </source>
</evidence>